<organism evidence="1">
    <name type="scientific">Candidatus Phytoplasma australasiaticum subsp. australasiaticum</name>
    <dbReference type="NCBI Taxonomy" id="2832407"/>
    <lineage>
        <taxon>Bacteria</taxon>
        <taxon>Bacillati</taxon>
        <taxon>Mycoplasmatota</taxon>
        <taxon>Mollicutes</taxon>
        <taxon>Acholeplasmatales</taxon>
        <taxon>Acholeplasmataceae</taxon>
        <taxon>Candidatus Phytoplasma</taxon>
        <taxon>16SrII (Peanut WB group)</taxon>
        <taxon>Candidatus Phytoplasma australasiaticum</taxon>
    </lineage>
</organism>
<dbReference type="AlphaFoldDB" id="A0A7S7JMB0"/>
<sequence length="76" mass="9201">MLKLILEDKENEIIKSKEQLKQLQANFNYYNVIENRIKNEKEFENNLIAIDSTLTYQQNLLILKEKIKNQFKEKIN</sequence>
<gene>
    <name evidence="1" type="ORF">H7685_02710</name>
</gene>
<protein>
    <submittedName>
        <fullName evidence="1">Uncharacterized protein</fullName>
    </submittedName>
</protein>
<proteinExistence type="predicted"/>
<evidence type="ECO:0000313" key="1">
    <source>
        <dbReference type="EMBL" id="QOX89350.1"/>
    </source>
</evidence>
<name>A0A7S7JMB0_9MOLU</name>
<reference evidence="1" key="1">
    <citation type="submission" date="2020-08" db="EMBL/GenBank/DDBJ databases">
        <title>Phytoplasma sp. strain PR08 associated with Phyllody Disease of Parthenium hysterophorus.</title>
        <authorList>
            <person name="Kirdat K."/>
            <person name="Tiwarekar B."/>
            <person name="Yadav A."/>
        </authorList>
    </citation>
    <scope>NUCLEOTIDE SEQUENCE [LARGE SCALE GENOMIC DNA]</scope>
    <source>
        <strain evidence="1">PR08</strain>
    </source>
</reference>
<dbReference type="EMBL" id="CP060385">
    <property type="protein sequence ID" value="QOX89350.1"/>
    <property type="molecule type" value="Genomic_DNA"/>
</dbReference>
<accession>A0A7S7JMB0</accession>